<dbReference type="Proteomes" id="UP000091969">
    <property type="component" value="Unassembled WGS sequence"/>
</dbReference>
<reference evidence="2 3" key="1">
    <citation type="submission" date="2016-06" db="EMBL/GenBank/DDBJ databases">
        <title>Genome sequence of Tepidimonas fonticaldi PL17.</title>
        <authorList>
            <person name="Pinnaka A.K."/>
        </authorList>
    </citation>
    <scope>NUCLEOTIDE SEQUENCE [LARGE SCALE GENOMIC DNA]</scope>
    <source>
        <strain evidence="2 3">PL17</strain>
    </source>
</reference>
<keyword evidence="3" id="KW-1185">Reference proteome</keyword>
<dbReference type="STRING" id="1101373.A9O67_12680"/>
<name>A0A1A6DY09_9BURK</name>
<keyword evidence="2" id="KW-0378">Hydrolase</keyword>
<comment type="caution">
    <text evidence="2">The sequence shown here is derived from an EMBL/GenBank/DDBJ whole genome shotgun (WGS) entry which is preliminary data.</text>
</comment>
<evidence type="ECO:0000259" key="1">
    <source>
        <dbReference type="Pfam" id="PF04313"/>
    </source>
</evidence>
<dbReference type="Pfam" id="PF04313">
    <property type="entry name" value="HSDR_N"/>
    <property type="match status" value="1"/>
</dbReference>
<evidence type="ECO:0000313" key="2">
    <source>
        <dbReference type="EMBL" id="OBS31561.1"/>
    </source>
</evidence>
<organism evidence="2 3">
    <name type="scientific">Tepidimonas fonticaldi</name>
    <dbReference type="NCBI Taxonomy" id="1101373"/>
    <lineage>
        <taxon>Bacteria</taxon>
        <taxon>Pseudomonadati</taxon>
        <taxon>Pseudomonadota</taxon>
        <taxon>Betaproteobacteria</taxon>
        <taxon>Burkholderiales</taxon>
        <taxon>Tepidimonas</taxon>
    </lineage>
</organism>
<dbReference type="OrthoDB" id="9758243at2"/>
<accession>A0A1A6DY09</accession>
<sequence>MRHLSEAALEQALLDQLHGLGYRIEREEDIGPDGHRPERESHDEVVLRRRFEDAVERLNPGVPPEARQDAIRRVVQAVRASRLDAHDPHGLISGALGIADAQAFLKERDL</sequence>
<dbReference type="GO" id="GO:0003677">
    <property type="term" value="F:DNA binding"/>
    <property type="evidence" value="ECO:0007669"/>
    <property type="project" value="UniProtKB-KW"/>
</dbReference>
<feature type="domain" description="Restriction endonuclease type I HsdR N-terminal" evidence="1">
    <location>
        <begin position="4"/>
        <end position="79"/>
    </location>
</feature>
<gene>
    <name evidence="2" type="ORF">A9O67_12680</name>
</gene>
<dbReference type="EMBL" id="LZDH01000018">
    <property type="protein sequence ID" value="OBS31561.1"/>
    <property type="molecule type" value="Genomic_DNA"/>
</dbReference>
<proteinExistence type="predicted"/>
<dbReference type="InterPro" id="IPR007409">
    <property type="entry name" value="Restrct_endonuc_type1_HsdR_N"/>
</dbReference>
<keyword evidence="2" id="KW-0255">Endonuclease</keyword>
<dbReference type="GO" id="GO:0005524">
    <property type="term" value="F:ATP binding"/>
    <property type="evidence" value="ECO:0007669"/>
    <property type="project" value="UniProtKB-KW"/>
</dbReference>
<protein>
    <submittedName>
        <fullName evidence="2">Type I restriction endonuclease</fullName>
    </submittedName>
</protein>
<dbReference type="GO" id="GO:0009307">
    <property type="term" value="P:DNA restriction-modification system"/>
    <property type="evidence" value="ECO:0007669"/>
    <property type="project" value="UniProtKB-KW"/>
</dbReference>
<dbReference type="GO" id="GO:0009035">
    <property type="term" value="F:type I site-specific deoxyribonuclease activity"/>
    <property type="evidence" value="ECO:0007669"/>
    <property type="project" value="UniProtKB-EC"/>
</dbReference>
<evidence type="ECO:0000313" key="3">
    <source>
        <dbReference type="Proteomes" id="UP000091969"/>
    </source>
</evidence>
<keyword evidence="2" id="KW-0540">Nuclease</keyword>
<dbReference type="AlphaFoldDB" id="A0A1A6DY09"/>